<sequence length="276" mass="29305">MILVTGATGNVGAELVRILAAEGGPVRALVRALPPTRADGVEHVTGDLDEPASLRPALDGVTGLFLLPGYRDMPGVLDEARRAGVGRVVQLSGGSAGSGDLTNAITRYMVGSERAVHESGLPWTVLRPSAFMSNALRWLPQLRAGDTVRVPFAGVRTASVDPRDIAAVAAKALLEDGHEGAVYHPTGGEALLPADQVRVLAGVLGRDLRFEAQPDDEARAEMSKTTPPEYVDAFFDFYVTGSLDESVVRPDVRSVTGRPPRTFREWAEANRGAFEG</sequence>
<dbReference type="InterPro" id="IPR051604">
    <property type="entry name" value="Ergot_Alk_Oxidoreductase"/>
</dbReference>
<keyword evidence="3" id="KW-1185">Reference proteome</keyword>
<dbReference type="Gene3D" id="3.90.25.10">
    <property type="entry name" value="UDP-galactose 4-epimerase, domain 1"/>
    <property type="match status" value="1"/>
</dbReference>
<dbReference type="SUPFAM" id="SSF51735">
    <property type="entry name" value="NAD(P)-binding Rossmann-fold domains"/>
    <property type="match status" value="1"/>
</dbReference>
<dbReference type="PANTHER" id="PTHR43162">
    <property type="match status" value="1"/>
</dbReference>
<dbReference type="InterPro" id="IPR036291">
    <property type="entry name" value="NAD(P)-bd_dom_sf"/>
</dbReference>
<reference evidence="2" key="1">
    <citation type="submission" date="2020-07" db="EMBL/GenBank/DDBJ databases">
        <authorList>
            <person name="Tarantini F.S."/>
            <person name="Hong K.W."/>
            <person name="Chan K.G."/>
        </authorList>
    </citation>
    <scope>NUCLEOTIDE SEQUENCE</scope>
    <source>
        <strain evidence="2">32-07</strain>
    </source>
</reference>
<evidence type="ECO:0000313" key="3">
    <source>
        <dbReference type="Proteomes" id="UP001049518"/>
    </source>
</evidence>
<accession>A0ABX8R671</accession>
<gene>
    <name evidence="2" type="ORF">AGRA3207_003516</name>
</gene>
<feature type="domain" description="NAD(P)-binding" evidence="1">
    <location>
        <begin position="6"/>
        <end position="175"/>
    </location>
</feature>
<dbReference type="Pfam" id="PF13460">
    <property type="entry name" value="NAD_binding_10"/>
    <property type="match status" value="1"/>
</dbReference>
<proteinExistence type="predicted"/>
<dbReference type="PANTHER" id="PTHR43162:SF1">
    <property type="entry name" value="PRESTALK A DIFFERENTIATION PROTEIN A"/>
    <property type="match status" value="1"/>
</dbReference>
<evidence type="ECO:0000259" key="1">
    <source>
        <dbReference type="Pfam" id="PF13460"/>
    </source>
</evidence>
<evidence type="ECO:0000313" key="2">
    <source>
        <dbReference type="EMBL" id="QXJ26580.1"/>
    </source>
</evidence>
<organism evidence="2 3">
    <name type="scientific">Actinomadura graeca</name>
    <dbReference type="NCBI Taxonomy" id="2750812"/>
    <lineage>
        <taxon>Bacteria</taxon>
        <taxon>Bacillati</taxon>
        <taxon>Actinomycetota</taxon>
        <taxon>Actinomycetes</taxon>
        <taxon>Streptosporangiales</taxon>
        <taxon>Thermomonosporaceae</taxon>
        <taxon>Actinomadura</taxon>
    </lineage>
</organism>
<dbReference type="EMBL" id="CP059572">
    <property type="protein sequence ID" value="QXJ26580.1"/>
    <property type="molecule type" value="Genomic_DNA"/>
</dbReference>
<dbReference type="InterPro" id="IPR016040">
    <property type="entry name" value="NAD(P)-bd_dom"/>
</dbReference>
<protein>
    <submittedName>
        <fullName evidence="2">NAD(P)H-binding protein</fullName>
    </submittedName>
</protein>
<dbReference type="Proteomes" id="UP001049518">
    <property type="component" value="Chromosome"/>
</dbReference>
<dbReference type="Gene3D" id="3.40.50.720">
    <property type="entry name" value="NAD(P)-binding Rossmann-like Domain"/>
    <property type="match status" value="1"/>
</dbReference>
<name>A0ABX8R671_9ACTN</name>